<comment type="cofactor">
    <cofactor evidence="1">
        <name>Zn(2+)</name>
        <dbReference type="ChEBI" id="CHEBI:29105"/>
    </cofactor>
</comment>
<evidence type="ECO:0000256" key="5">
    <source>
        <dbReference type="ARBA" id="ARBA00022989"/>
    </source>
</evidence>
<feature type="transmembrane region" description="Helical" evidence="8">
    <location>
        <begin position="305"/>
        <end position="325"/>
    </location>
</feature>
<protein>
    <submittedName>
        <fullName evidence="10">Peptidase family M50</fullName>
    </submittedName>
</protein>
<dbReference type="CDD" id="cd05709">
    <property type="entry name" value="S2P-M50"/>
    <property type="match status" value="1"/>
</dbReference>
<proteinExistence type="inferred from homology"/>
<feature type="transmembrane region" description="Helical" evidence="8">
    <location>
        <begin position="211"/>
        <end position="232"/>
    </location>
</feature>
<evidence type="ECO:0000256" key="2">
    <source>
        <dbReference type="ARBA" id="ARBA00004127"/>
    </source>
</evidence>
<evidence type="ECO:0000313" key="11">
    <source>
        <dbReference type="Proteomes" id="UP000320672"/>
    </source>
</evidence>
<dbReference type="PANTHER" id="PTHR13325:SF3">
    <property type="entry name" value="MEMBRANE-BOUND TRANSCRIPTION FACTOR SITE-2 PROTEASE"/>
    <property type="match status" value="1"/>
</dbReference>
<dbReference type="KEGG" id="rml:FF011L_53870"/>
<feature type="transmembrane region" description="Helical" evidence="8">
    <location>
        <begin position="444"/>
        <end position="465"/>
    </location>
</feature>
<gene>
    <name evidence="10" type="ORF">FF011L_53870</name>
</gene>
<dbReference type="RefSeq" id="WP_218932884.1">
    <property type="nucleotide sequence ID" value="NZ_CP036262.1"/>
</dbReference>
<comment type="subcellular location">
    <subcellularLocation>
        <location evidence="2">Endomembrane system</location>
        <topology evidence="2">Multi-pass membrane protein</topology>
    </subcellularLocation>
</comment>
<sequence length="746" mass="81531">MTNADSDSDPKTASTQGPLPGPAALARLHPALHFRKQTTGGQISYVCHDPRRSKYFHFGAIEYEVAIQLDGKKSPHQISANLQDSGIDWTDEEVVNLIASLVRSQLAEVTTEPSSPAAKVVAASEGSSSKGMPAPSTAEKRPRSVQAIGILSLLVSQRIPLFVADPLATRLTRSLHGLFSVWGVLAWSLLIGSGAWCALSNRNEFRGELGQLFSTDAWPLLIVIWVVAKAIHEMGHALAAKRQGVTIGKAGIMFFMLAPLAYVDVTNAWQLRRRWARVQIALAGVYCELAIAAIAIWVWHYSSDVMLRHIAVQVVMITGPATLFVNANPLLRLDGYYALADILQIPNLRMHGRRHLSGLCQQWLLGRPMEPSLLTGWRRPTALLHAFASVLFQIVWMGGLLWGISQWGGILGMLMGIAAFALWVAIPLWRWTVSLHRLPAWPAYRFRLGLLAVIVCVGVGLVATFPSPLGRRIPVVVRYADEQLGRAASDSFIEMVAVSTGQCVQQDQILVRLSDPELQTRHDEIVLEIEATKIKKRILTNQGKQGLATAEEEHLLALDSERSELKRQLESLTLRATRPGIVISADLAKRQGTFVQQGEIVVRVADESTKELLAAIDETDLQAYRAAARIQHPLPVRFRGGQKTEVIPGAPRPRGGLAVPHVALIAGNGGPLATAPLQESRQADEPSNDSLQLATPHTESISRLSAAESARLRAGQQGMLTIGDSRSLVERLFSHLALSYRPFATN</sequence>
<evidence type="ECO:0000256" key="3">
    <source>
        <dbReference type="ARBA" id="ARBA00007931"/>
    </source>
</evidence>
<feature type="compositionally biased region" description="Polar residues" evidence="7">
    <location>
        <begin position="1"/>
        <end position="16"/>
    </location>
</feature>
<feature type="region of interest" description="Disordered" evidence="7">
    <location>
        <begin position="117"/>
        <end position="141"/>
    </location>
</feature>
<dbReference type="GO" id="GO:0031293">
    <property type="term" value="P:membrane protein intracellular domain proteolysis"/>
    <property type="evidence" value="ECO:0007669"/>
    <property type="project" value="TreeGrafter"/>
</dbReference>
<dbReference type="InterPro" id="IPR008915">
    <property type="entry name" value="Peptidase_M50"/>
</dbReference>
<feature type="region of interest" description="Disordered" evidence="7">
    <location>
        <begin position="1"/>
        <end position="23"/>
    </location>
</feature>
<feature type="transmembrane region" description="Helical" evidence="8">
    <location>
        <begin position="244"/>
        <end position="263"/>
    </location>
</feature>
<evidence type="ECO:0000256" key="8">
    <source>
        <dbReference type="SAM" id="Phobius"/>
    </source>
</evidence>
<keyword evidence="11" id="KW-1185">Reference proteome</keyword>
<keyword evidence="5 8" id="KW-1133">Transmembrane helix</keyword>
<dbReference type="GO" id="GO:0016020">
    <property type="term" value="C:membrane"/>
    <property type="evidence" value="ECO:0007669"/>
    <property type="project" value="InterPro"/>
</dbReference>
<comment type="similarity">
    <text evidence="3">Belongs to the peptidase M50B family.</text>
</comment>
<dbReference type="InterPro" id="IPR001193">
    <property type="entry name" value="MBTPS2"/>
</dbReference>
<feature type="transmembrane region" description="Helical" evidence="8">
    <location>
        <begin position="175"/>
        <end position="199"/>
    </location>
</feature>
<evidence type="ECO:0000256" key="1">
    <source>
        <dbReference type="ARBA" id="ARBA00001947"/>
    </source>
</evidence>
<dbReference type="GO" id="GO:0005737">
    <property type="term" value="C:cytoplasm"/>
    <property type="evidence" value="ECO:0007669"/>
    <property type="project" value="TreeGrafter"/>
</dbReference>
<keyword evidence="6 8" id="KW-0472">Membrane</keyword>
<dbReference type="GO" id="GO:0012505">
    <property type="term" value="C:endomembrane system"/>
    <property type="evidence" value="ECO:0007669"/>
    <property type="project" value="UniProtKB-SubCell"/>
</dbReference>
<evidence type="ECO:0000256" key="4">
    <source>
        <dbReference type="ARBA" id="ARBA00022692"/>
    </source>
</evidence>
<dbReference type="PANTHER" id="PTHR13325">
    <property type="entry name" value="PROTEASE M50 MEMBRANE-BOUND TRANSCRIPTION FACTOR SITE 2 PROTEASE"/>
    <property type="match status" value="1"/>
</dbReference>
<feature type="transmembrane region" description="Helical" evidence="8">
    <location>
        <begin position="275"/>
        <end position="299"/>
    </location>
</feature>
<keyword evidence="4 8" id="KW-0812">Transmembrane</keyword>
<name>A0A517MNW9_9BACT</name>
<feature type="compositionally biased region" description="Polar residues" evidence="7">
    <location>
        <begin position="688"/>
        <end position="698"/>
    </location>
</feature>
<dbReference type="Pfam" id="PF02163">
    <property type="entry name" value="Peptidase_M50"/>
    <property type="match status" value="1"/>
</dbReference>
<dbReference type="EMBL" id="CP036262">
    <property type="protein sequence ID" value="QDS96575.1"/>
    <property type="molecule type" value="Genomic_DNA"/>
</dbReference>
<evidence type="ECO:0000256" key="7">
    <source>
        <dbReference type="SAM" id="MobiDB-lite"/>
    </source>
</evidence>
<dbReference type="GO" id="GO:0004222">
    <property type="term" value="F:metalloendopeptidase activity"/>
    <property type="evidence" value="ECO:0007669"/>
    <property type="project" value="InterPro"/>
</dbReference>
<dbReference type="Proteomes" id="UP000320672">
    <property type="component" value="Chromosome"/>
</dbReference>
<feature type="region of interest" description="Disordered" evidence="7">
    <location>
        <begin position="679"/>
        <end position="699"/>
    </location>
</feature>
<evidence type="ECO:0000313" key="10">
    <source>
        <dbReference type="EMBL" id="QDS96575.1"/>
    </source>
</evidence>
<feature type="domain" description="Peptidase M50" evidence="9">
    <location>
        <begin position="222"/>
        <end position="345"/>
    </location>
</feature>
<evidence type="ECO:0000256" key="6">
    <source>
        <dbReference type="ARBA" id="ARBA00023136"/>
    </source>
</evidence>
<dbReference type="AlphaFoldDB" id="A0A517MNW9"/>
<feature type="transmembrane region" description="Helical" evidence="8">
    <location>
        <begin position="410"/>
        <end position="432"/>
    </location>
</feature>
<evidence type="ECO:0000259" key="9">
    <source>
        <dbReference type="Pfam" id="PF02163"/>
    </source>
</evidence>
<reference evidence="10 11" key="1">
    <citation type="submission" date="2019-02" db="EMBL/GenBank/DDBJ databases">
        <title>Deep-cultivation of Planctomycetes and their phenomic and genomic characterization uncovers novel biology.</title>
        <authorList>
            <person name="Wiegand S."/>
            <person name="Jogler M."/>
            <person name="Boedeker C."/>
            <person name="Pinto D."/>
            <person name="Vollmers J."/>
            <person name="Rivas-Marin E."/>
            <person name="Kohn T."/>
            <person name="Peeters S.H."/>
            <person name="Heuer A."/>
            <person name="Rast P."/>
            <person name="Oberbeckmann S."/>
            <person name="Bunk B."/>
            <person name="Jeske O."/>
            <person name="Meyerdierks A."/>
            <person name="Storesund J.E."/>
            <person name="Kallscheuer N."/>
            <person name="Luecker S."/>
            <person name="Lage O.M."/>
            <person name="Pohl T."/>
            <person name="Merkel B.J."/>
            <person name="Hornburger P."/>
            <person name="Mueller R.-W."/>
            <person name="Bruemmer F."/>
            <person name="Labrenz M."/>
            <person name="Spormann A.M."/>
            <person name="Op den Camp H."/>
            <person name="Overmann J."/>
            <person name="Amann R."/>
            <person name="Jetten M.S.M."/>
            <person name="Mascher T."/>
            <person name="Medema M.H."/>
            <person name="Devos D.P."/>
            <person name="Kaster A.-K."/>
            <person name="Ovreas L."/>
            <person name="Rohde M."/>
            <person name="Galperin M.Y."/>
            <person name="Jogler C."/>
        </authorList>
    </citation>
    <scope>NUCLEOTIDE SEQUENCE [LARGE SCALE GENOMIC DNA]</scope>
    <source>
        <strain evidence="10 11">FF011L</strain>
    </source>
</reference>
<organism evidence="10 11">
    <name type="scientific">Roseimaritima multifibrata</name>
    <dbReference type="NCBI Taxonomy" id="1930274"/>
    <lineage>
        <taxon>Bacteria</taxon>
        <taxon>Pseudomonadati</taxon>
        <taxon>Planctomycetota</taxon>
        <taxon>Planctomycetia</taxon>
        <taxon>Pirellulales</taxon>
        <taxon>Pirellulaceae</taxon>
        <taxon>Roseimaritima</taxon>
    </lineage>
</organism>
<feature type="transmembrane region" description="Helical" evidence="8">
    <location>
        <begin position="382"/>
        <end position="404"/>
    </location>
</feature>
<accession>A0A517MNW9</accession>